<organism evidence="3 4">
    <name type="scientific">Fusarium falciforme</name>
    <dbReference type="NCBI Taxonomy" id="195108"/>
    <lineage>
        <taxon>Eukaryota</taxon>
        <taxon>Fungi</taxon>
        <taxon>Dikarya</taxon>
        <taxon>Ascomycota</taxon>
        <taxon>Pezizomycotina</taxon>
        <taxon>Sordariomycetes</taxon>
        <taxon>Hypocreomycetidae</taxon>
        <taxon>Hypocreales</taxon>
        <taxon>Nectriaceae</taxon>
        <taxon>Fusarium</taxon>
        <taxon>Fusarium solani species complex</taxon>
    </lineage>
</organism>
<reference evidence="3" key="1">
    <citation type="submission" date="2022-09" db="EMBL/GenBank/DDBJ databases">
        <title>Fusarium specimens isolated from Avocado Roots.</title>
        <authorList>
            <person name="Stajich J."/>
            <person name="Roper C."/>
            <person name="Heimlech-Rivalta G."/>
        </authorList>
    </citation>
    <scope>NUCLEOTIDE SEQUENCE</scope>
    <source>
        <strain evidence="3">A02</strain>
    </source>
</reference>
<name>A0A9W8RCX4_9HYPO</name>
<comment type="cofactor">
    <cofactor evidence="1">
        <name>FMN</name>
        <dbReference type="ChEBI" id="CHEBI:58210"/>
    </cofactor>
</comment>
<evidence type="ECO:0000256" key="1">
    <source>
        <dbReference type="ARBA" id="ARBA00001917"/>
    </source>
</evidence>
<comment type="caution">
    <text evidence="3">The sequence shown here is derived from an EMBL/GenBank/DDBJ whole genome shotgun (WGS) entry which is preliminary data.</text>
</comment>
<dbReference type="AlphaFoldDB" id="A0A9W8RCX4"/>
<dbReference type="SUPFAM" id="SSF51395">
    <property type="entry name" value="FMN-linked oxidoreductases"/>
    <property type="match status" value="1"/>
</dbReference>
<dbReference type="GO" id="GO:0003959">
    <property type="term" value="F:NADPH dehydrogenase activity"/>
    <property type="evidence" value="ECO:0007669"/>
    <property type="project" value="InterPro"/>
</dbReference>
<dbReference type="GO" id="GO:0010181">
    <property type="term" value="F:FMN binding"/>
    <property type="evidence" value="ECO:0007669"/>
    <property type="project" value="InterPro"/>
</dbReference>
<dbReference type="PANTHER" id="PTHR43303:SF4">
    <property type="entry name" value="NADPH DEHYDROGENASE C23G7.10C-RELATED"/>
    <property type="match status" value="1"/>
</dbReference>
<dbReference type="GO" id="GO:0050661">
    <property type="term" value="F:NADP binding"/>
    <property type="evidence" value="ECO:0007669"/>
    <property type="project" value="InterPro"/>
</dbReference>
<keyword evidence="3" id="KW-0560">Oxidoreductase</keyword>
<dbReference type="EMBL" id="JAOQAV010000006">
    <property type="protein sequence ID" value="KAJ4193563.1"/>
    <property type="molecule type" value="Genomic_DNA"/>
</dbReference>
<evidence type="ECO:0000256" key="2">
    <source>
        <dbReference type="SAM" id="MobiDB-lite"/>
    </source>
</evidence>
<dbReference type="Gene3D" id="3.20.20.70">
    <property type="entry name" value="Aldolase class I"/>
    <property type="match status" value="1"/>
</dbReference>
<sequence length="102" mass="11058">MSQQRGALFYTPAQKPPSGTATGVKDGTEMAKLFTPLTVRDVTFQSRISLAPLYQYSAKDGYATDLHLAHLGGIVQQGQGLAFMESTVVQKEDRITPQDIGL</sequence>
<gene>
    <name evidence="3" type="primary">OYE32_1</name>
    <name evidence="3" type="ORF">NW755_003557</name>
</gene>
<keyword evidence="4" id="KW-1185">Reference proteome</keyword>
<dbReference type="OrthoDB" id="5406107at2759"/>
<dbReference type="EC" id="1.3.1.42" evidence="3"/>
<dbReference type="GO" id="GO:0016629">
    <property type="term" value="F:12-oxophytodienoate reductase activity"/>
    <property type="evidence" value="ECO:0007669"/>
    <property type="project" value="UniProtKB-EC"/>
</dbReference>
<evidence type="ECO:0000313" key="3">
    <source>
        <dbReference type="EMBL" id="KAJ4193563.1"/>
    </source>
</evidence>
<protein>
    <submittedName>
        <fullName evidence="3">NADH-dependent flavin oxidoreductase</fullName>
        <ecNumber evidence="3">1.3.1.42</ecNumber>
    </submittedName>
</protein>
<accession>A0A9W8RCX4</accession>
<dbReference type="InterPro" id="IPR044152">
    <property type="entry name" value="YqjM-like"/>
</dbReference>
<proteinExistence type="predicted"/>
<dbReference type="InterPro" id="IPR013785">
    <property type="entry name" value="Aldolase_TIM"/>
</dbReference>
<dbReference type="Proteomes" id="UP001152087">
    <property type="component" value="Unassembled WGS sequence"/>
</dbReference>
<feature type="region of interest" description="Disordered" evidence="2">
    <location>
        <begin position="1"/>
        <end position="25"/>
    </location>
</feature>
<evidence type="ECO:0000313" key="4">
    <source>
        <dbReference type="Proteomes" id="UP001152087"/>
    </source>
</evidence>
<dbReference type="PANTHER" id="PTHR43303">
    <property type="entry name" value="NADPH DEHYDROGENASE C23G7.10C-RELATED"/>
    <property type="match status" value="1"/>
</dbReference>